<name>A0A2S0HXG8_9FLAO</name>
<evidence type="ECO:0000256" key="1">
    <source>
        <dbReference type="ARBA" id="ARBA00004370"/>
    </source>
</evidence>
<evidence type="ECO:0000313" key="4">
    <source>
        <dbReference type="EMBL" id="AVI51254.1"/>
    </source>
</evidence>
<accession>A0A2S0HXG8</accession>
<dbReference type="Gene3D" id="2.40.160.50">
    <property type="entry name" value="membrane protein fhac: a member of the omp85/tpsb transporter family"/>
    <property type="match status" value="1"/>
</dbReference>
<dbReference type="PROSITE" id="PS51257">
    <property type="entry name" value="PROKAR_LIPOPROTEIN"/>
    <property type="match status" value="1"/>
</dbReference>
<dbReference type="KEGG" id="aue:C5O00_08725"/>
<keyword evidence="2" id="KW-0472">Membrane</keyword>
<dbReference type="OrthoDB" id="9814535at2"/>
<evidence type="ECO:0000259" key="3">
    <source>
        <dbReference type="Pfam" id="PF01103"/>
    </source>
</evidence>
<organism evidence="4 5">
    <name type="scientific">Pukyongia salina</name>
    <dbReference type="NCBI Taxonomy" id="2094025"/>
    <lineage>
        <taxon>Bacteria</taxon>
        <taxon>Pseudomonadati</taxon>
        <taxon>Bacteroidota</taxon>
        <taxon>Flavobacteriia</taxon>
        <taxon>Flavobacteriales</taxon>
        <taxon>Flavobacteriaceae</taxon>
        <taxon>Pukyongia</taxon>
    </lineage>
</organism>
<dbReference type="Pfam" id="PF01103">
    <property type="entry name" value="Omp85"/>
    <property type="match status" value="1"/>
</dbReference>
<protein>
    <recommendedName>
        <fullName evidence="3">Bacterial surface antigen (D15) domain-containing protein</fullName>
    </recommendedName>
</protein>
<reference evidence="4 5" key="1">
    <citation type="submission" date="2018-02" db="EMBL/GenBank/DDBJ databases">
        <title>Genomic analysis of the strain RR4-38 isolated from a seawater recirculating aquaculture system.</title>
        <authorList>
            <person name="Kim Y.-S."/>
            <person name="Jang Y.H."/>
            <person name="Kim K.-H."/>
        </authorList>
    </citation>
    <scope>NUCLEOTIDE SEQUENCE [LARGE SCALE GENOMIC DNA]</scope>
    <source>
        <strain evidence="4 5">RR4-38</strain>
    </source>
</reference>
<feature type="domain" description="Bacterial surface antigen (D15)" evidence="3">
    <location>
        <begin position="489"/>
        <end position="834"/>
    </location>
</feature>
<dbReference type="AlphaFoldDB" id="A0A2S0HXG8"/>
<comment type="subcellular location">
    <subcellularLocation>
        <location evidence="1">Membrane</location>
    </subcellularLocation>
</comment>
<gene>
    <name evidence="4" type="ORF">C5O00_08725</name>
</gene>
<dbReference type="EMBL" id="CP027062">
    <property type="protein sequence ID" value="AVI51254.1"/>
    <property type="molecule type" value="Genomic_DNA"/>
</dbReference>
<sequence length="861" mass="97979">MIKTLTKISLISGFIVLFYSCNAVKRVGDDEYLLTENKVLVDSVQVKDEKVLSQIVQRPNSRLLGVPFGIFVYNIADPKPDSTFQKWLHKKPKREERLINFLSKKQVVELRNSYIGINKWFERTGSQPVVVDEAKTNKSLTRLKNYYSSFGWFNTEGEYKVIPSENKKKRARVEYSLKLHKPYIIDSINRQISSPVVDSLFTLSEANSFIESGKQFANNDFNNERDRLTIQFRNSGLYYFDQDYITFEADTVNTGHKANITYIIPDRRYRIEDSTYTEPFKVHTVNEVRVVTDYSFANQNKTLQDSVEHKGYKLYSYEPLKFRPKAITDAISITPNTIFKDIDRTLTYNQIADLSIFKYPNISYMEDPADTTGAGLIATILLTPRKKYTLQLDFDVIPIPSPIQDFGIGFSTTFLTRNVFRGAETLGLSARGSVGSSKDAADNDSKFFNISDIGADAKLTIPRILFPINTEGVIKKYMSPTTGISLGINAQNNIGLDRQNFNGIFNYRWKPSNIKTYTFELANVQYVRNLNTDNYFNIYKNSYEILNEIAADIETTNPGSIDPTYYTIDEGGDINLIIPEGADNFLTDIENNDLGTTAENTETANNINERKDRLTENNLIFATNFQWLRDTRENIFDNSFTRFRWKIETAGNFLSGISRLAGLEKNANGSYRAFGVAFSQYVKFEADYIKHWELKDGNILAVRAFGGIAIPYGNSNSIPFTRSYFAGGANDNRGWRAYDLGPGSSGSADEFNEANFKIALNAEYRYTILGDFKGAFFIDAGNIWNALDNVEDEASRFTGIGDLKELAIATGMGLRYDFGFFVLRFDGGFKTYNPALPEGERWFKEYNFANIVYNIGINYPF</sequence>
<keyword evidence="5" id="KW-1185">Reference proteome</keyword>
<dbReference type="GO" id="GO:0019867">
    <property type="term" value="C:outer membrane"/>
    <property type="evidence" value="ECO:0007669"/>
    <property type="project" value="InterPro"/>
</dbReference>
<proteinExistence type="predicted"/>
<dbReference type="RefSeq" id="WP_105216495.1">
    <property type="nucleotide sequence ID" value="NZ_CP027062.1"/>
</dbReference>
<evidence type="ECO:0000313" key="5">
    <source>
        <dbReference type="Proteomes" id="UP000238442"/>
    </source>
</evidence>
<dbReference type="Proteomes" id="UP000238442">
    <property type="component" value="Chromosome"/>
</dbReference>
<evidence type="ECO:0000256" key="2">
    <source>
        <dbReference type="ARBA" id="ARBA00023136"/>
    </source>
</evidence>
<dbReference type="InterPro" id="IPR000184">
    <property type="entry name" value="Bac_surfAg_D15"/>
</dbReference>